<keyword evidence="2" id="KW-1185">Reference proteome</keyword>
<gene>
    <name evidence="1" type="ORF">SAMN05421636_104388</name>
</gene>
<evidence type="ECO:0000313" key="2">
    <source>
        <dbReference type="Proteomes" id="UP000199109"/>
    </source>
</evidence>
<organism evidence="1 2">
    <name type="scientific">Pricia antarctica</name>
    <dbReference type="NCBI Taxonomy" id="641691"/>
    <lineage>
        <taxon>Bacteria</taxon>
        <taxon>Pseudomonadati</taxon>
        <taxon>Bacteroidota</taxon>
        <taxon>Flavobacteriia</taxon>
        <taxon>Flavobacteriales</taxon>
        <taxon>Flavobacteriaceae</taxon>
        <taxon>Pricia</taxon>
    </lineage>
</organism>
<evidence type="ECO:0000313" key="1">
    <source>
        <dbReference type="EMBL" id="SDE33402.1"/>
    </source>
</evidence>
<protein>
    <submittedName>
        <fullName evidence="1">Uncharacterized protein</fullName>
    </submittedName>
</protein>
<name>A0A1G7C240_9FLAO</name>
<dbReference type="EMBL" id="FNAO01000004">
    <property type="protein sequence ID" value="SDE33402.1"/>
    <property type="molecule type" value="Genomic_DNA"/>
</dbReference>
<reference evidence="1 2" key="1">
    <citation type="submission" date="2016-10" db="EMBL/GenBank/DDBJ databases">
        <authorList>
            <person name="de Groot N.N."/>
        </authorList>
    </citation>
    <scope>NUCLEOTIDE SEQUENCE [LARGE SCALE GENOMIC DNA]</scope>
    <source>
        <strain evidence="1 2">DSM 23421</strain>
    </source>
</reference>
<accession>A0A1G7C240</accession>
<sequence>MSCKNPFPLRSFIHFITVQQDKIRTVFERRAIQRTLVGNAHLGFLFFKLVTDEFNGNRYQRQDNDTQNDHFKIIFHKGKVPEKIAHER</sequence>
<dbReference type="Proteomes" id="UP000199109">
    <property type="component" value="Unassembled WGS sequence"/>
</dbReference>
<proteinExistence type="predicted"/>
<dbReference type="AlphaFoldDB" id="A0A1G7C240"/>
<dbReference type="STRING" id="641691.SAMN05421636_104388"/>